<accession>A0A0M2HI86</accession>
<reference evidence="1 2" key="1">
    <citation type="submission" date="2015-02" db="EMBL/GenBank/DDBJ databases">
        <title>Draft genome sequences of ten Microbacterium spp. with emphasis on heavy metal contaminated environments.</title>
        <authorList>
            <person name="Corretto E."/>
        </authorList>
    </citation>
    <scope>NUCLEOTIDE SEQUENCE [LARGE SCALE GENOMIC DNA]</scope>
    <source>
        <strain evidence="1 2">DSM 12510</strain>
    </source>
</reference>
<dbReference type="AlphaFoldDB" id="A0A0M2HI86"/>
<dbReference type="EMBL" id="JYIZ01000033">
    <property type="protein sequence ID" value="KJL44019.1"/>
    <property type="molecule type" value="Genomic_DNA"/>
</dbReference>
<gene>
    <name evidence="1" type="primary">mhpC</name>
    <name evidence="1" type="ORF">RS81_00592</name>
</gene>
<keyword evidence="2" id="KW-1185">Reference proteome</keyword>
<dbReference type="EC" id="3.7.1.14" evidence="1"/>
<organism evidence="1 2">
    <name type="scientific">Microbacterium terrae</name>
    <dbReference type="NCBI Taxonomy" id="69369"/>
    <lineage>
        <taxon>Bacteria</taxon>
        <taxon>Bacillati</taxon>
        <taxon>Actinomycetota</taxon>
        <taxon>Actinomycetes</taxon>
        <taxon>Micrococcales</taxon>
        <taxon>Microbacteriaceae</taxon>
        <taxon>Microbacterium</taxon>
    </lineage>
</organism>
<dbReference type="RefSeq" id="WP_045274597.1">
    <property type="nucleotide sequence ID" value="NZ_BAAAUP010000003.1"/>
</dbReference>
<comment type="caution">
    <text evidence="1">The sequence shown here is derived from an EMBL/GenBank/DDBJ whole genome shotgun (WGS) entry which is preliminary data.</text>
</comment>
<dbReference type="Gene3D" id="3.40.50.1820">
    <property type="entry name" value="alpha/beta hydrolase"/>
    <property type="match status" value="1"/>
</dbReference>
<dbReference type="GO" id="GO:0016787">
    <property type="term" value="F:hydrolase activity"/>
    <property type="evidence" value="ECO:0007669"/>
    <property type="project" value="UniProtKB-KW"/>
</dbReference>
<protein>
    <submittedName>
        <fullName evidence="1">2-hydroxy-6-oxononadienedioate/2-hydroxy-6-oxononatrienedioate hydrolase</fullName>
        <ecNumber evidence="1">3.7.1.14</ecNumber>
    </submittedName>
</protein>
<keyword evidence="1" id="KW-0378">Hydrolase</keyword>
<dbReference type="Proteomes" id="UP000033956">
    <property type="component" value="Unassembled WGS sequence"/>
</dbReference>
<dbReference type="OrthoDB" id="7958481at2"/>
<evidence type="ECO:0000313" key="1">
    <source>
        <dbReference type="EMBL" id="KJL44019.1"/>
    </source>
</evidence>
<dbReference type="SUPFAM" id="SSF53474">
    <property type="entry name" value="alpha/beta-Hydrolases"/>
    <property type="match status" value="1"/>
</dbReference>
<proteinExistence type="predicted"/>
<name>A0A0M2HI86_9MICO</name>
<sequence length="307" mass="33403">MATIEVNGGFVEYELLGPTDGEVLTITPGGRFSKDYPGVRPFAEALAAAGKRVLIWDRPNTGRSDIQLYGPSESHMRAETLAGIVRALDLGPVVALGGSGGARDSIVFAVEYPELMRKLIVWSIVGGAYSSMSLANVYVMNEIRTVRRSGIDGILSHRGPAGSWADLVEGNPRNRQRLIDLGADEFEKVMWRWFEAYVPKATEAIPGVPDHKMRSISVPTLVVRGGEADLDHPKRTSLEVHALIPGSRLIDPPWPEDAWERAQEARDAGRGGIFDPWMLAVPTFLDFVDEPTGELVSSGLAKSGTEQ</sequence>
<dbReference type="InterPro" id="IPR029058">
    <property type="entry name" value="AB_hydrolase_fold"/>
</dbReference>
<dbReference type="PATRIC" id="fig|92835.4.peg.608"/>
<evidence type="ECO:0000313" key="2">
    <source>
        <dbReference type="Proteomes" id="UP000033956"/>
    </source>
</evidence>
<dbReference type="STRING" id="92835.RS81_00592"/>